<feature type="region of interest" description="Disordered" evidence="1">
    <location>
        <begin position="1"/>
        <end position="80"/>
    </location>
</feature>
<dbReference type="EMBL" id="CP042433">
    <property type="protein sequence ID" value="QEC58040.1"/>
    <property type="molecule type" value="Genomic_DNA"/>
</dbReference>
<accession>A0A5B8UPR6</accession>
<proteinExistence type="predicted"/>
<evidence type="ECO:0000313" key="3">
    <source>
        <dbReference type="Proteomes" id="UP000321204"/>
    </source>
</evidence>
<name>A0A5B8UPR6_9BACT</name>
<dbReference type="Proteomes" id="UP000321204">
    <property type="component" value="Chromosome"/>
</dbReference>
<sequence length="80" mass="8916">MANNSSFNQNRPAHNAHPAQTGNASNPSPQAAETVNVDEQLLPKQAEKYLREAGNIEDEPDAQDEEDMDEEISRQHDDDE</sequence>
<reference evidence="2 3" key="1">
    <citation type="journal article" date="2015" name="Int. J. Syst. Evol. Microbiol.">
        <title>Flavisolibacter ginsenosidimutans sp. nov., with ginsenoside-converting activity isolated from soil used for cultivating ginseng.</title>
        <authorList>
            <person name="Zhao Y."/>
            <person name="Liu Q."/>
            <person name="Kang M.S."/>
            <person name="Jin F."/>
            <person name="Yu H."/>
            <person name="Im W.T."/>
        </authorList>
    </citation>
    <scope>NUCLEOTIDE SEQUENCE [LARGE SCALE GENOMIC DNA]</scope>
    <source>
        <strain evidence="2 3">Gsoil 636</strain>
    </source>
</reference>
<feature type="compositionally biased region" description="Polar residues" evidence="1">
    <location>
        <begin position="1"/>
        <end position="33"/>
    </location>
</feature>
<keyword evidence="3" id="KW-1185">Reference proteome</keyword>
<dbReference type="KEGG" id="fgg:FSB75_19725"/>
<protein>
    <submittedName>
        <fullName evidence="2">Uncharacterized protein</fullName>
    </submittedName>
</protein>
<gene>
    <name evidence="2" type="ORF">FSB75_19725</name>
</gene>
<evidence type="ECO:0000313" key="2">
    <source>
        <dbReference type="EMBL" id="QEC58040.1"/>
    </source>
</evidence>
<dbReference type="OrthoDB" id="681030at2"/>
<organism evidence="2 3">
    <name type="scientific">Flavisolibacter ginsenosidimutans</name>
    <dbReference type="NCBI Taxonomy" id="661481"/>
    <lineage>
        <taxon>Bacteria</taxon>
        <taxon>Pseudomonadati</taxon>
        <taxon>Bacteroidota</taxon>
        <taxon>Chitinophagia</taxon>
        <taxon>Chitinophagales</taxon>
        <taxon>Chitinophagaceae</taxon>
        <taxon>Flavisolibacter</taxon>
    </lineage>
</organism>
<feature type="compositionally biased region" description="Basic and acidic residues" evidence="1">
    <location>
        <begin position="71"/>
        <end position="80"/>
    </location>
</feature>
<dbReference type="RefSeq" id="WP_146790985.1">
    <property type="nucleotide sequence ID" value="NZ_BAABIO010000003.1"/>
</dbReference>
<dbReference type="AlphaFoldDB" id="A0A5B8UPR6"/>
<feature type="compositionally biased region" description="Acidic residues" evidence="1">
    <location>
        <begin position="55"/>
        <end position="70"/>
    </location>
</feature>
<evidence type="ECO:0000256" key="1">
    <source>
        <dbReference type="SAM" id="MobiDB-lite"/>
    </source>
</evidence>